<protein>
    <recommendedName>
        <fullName evidence="1">DUF7769 domain-containing protein</fullName>
    </recommendedName>
</protein>
<evidence type="ECO:0000313" key="3">
    <source>
        <dbReference type="Proteomes" id="UP000434957"/>
    </source>
</evidence>
<reference evidence="2 3" key="1">
    <citation type="submission" date="2018-08" db="EMBL/GenBank/DDBJ databases">
        <title>Genomic investigation of the strawberry pathogen Phytophthora fragariae indicates pathogenicity is determined by transcriptional variation in three key races.</title>
        <authorList>
            <person name="Adams T.M."/>
            <person name="Armitage A.D."/>
            <person name="Sobczyk M.K."/>
            <person name="Bates H.J."/>
            <person name="Dunwell J.M."/>
            <person name="Nellist C.F."/>
            <person name="Harrison R.J."/>
        </authorList>
    </citation>
    <scope>NUCLEOTIDE SEQUENCE [LARGE SCALE GENOMIC DNA]</scope>
    <source>
        <strain evidence="2 3">SCRP333</strain>
    </source>
</reference>
<gene>
    <name evidence="2" type="ORF">PR003_g15654</name>
</gene>
<accession>A0A6A4EVK9</accession>
<evidence type="ECO:0000313" key="2">
    <source>
        <dbReference type="EMBL" id="KAE9329007.1"/>
    </source>
</evidence>
<dbReference type="EMBL" id="QXFT01001098">
    <property type="protein sequence ID" value="KAE9329007.1"/>
    <property type="molecule type" value="Genomic_DNA"/>
</dbReference>
<proteinExistence type="predicted"/>
<dbReference type="Gene3D" id="3.30.420.10">
    <property type="entry name" value="Ribonuclease H-like superfamily/Ribonuclease H"/>
    <property type="match status" value="1"/>
</dbReference>
<dbReference type="PANTHER" id="PTHR47169">
    <property type="entry name" value="OS01G0541250 PROTEIN"/>
    <property type="match status" value="1"/>
</dbReference>
<feature type="domain" description="DUF7769" evidence="1">
    <location>
        <begin position="7"/>
        <end position="52"/>
    </location>
</feature>
<dbReference type="Pfam" id="PF24964">
    <property type="entry name" value="DUF7769"/>
    <property type="match status" value="1"/>
</dbReference>
<name>A0A6A4EVK9_9STRA</name>
<dbReference type="InterPro" id="IPR056671">
    <property type="entry name" value="DUF7769"/>
</dbReference>
<dbReference type="PANTHER" id="PTHR47169:SF2">
    <property type="entry name" value="OS01G0541250 PROTEIN"/>
    <property type="match status" value="1"/>
</dbReference>
<evidence type="ECO:0000259" key="1">
    <source>
        <dbReference type="Pfam" id="PF24964"/>
    </source>
</evidence>
<dbReference type="AlphaFoldDB" id="A0A6A4EVK9"/>
<organism evidence="2 3">
    <name type="scientific">Phytophthora rubi</name>
    <dbReference type="NCBI Taxonomy" id="129364"/>
    <lineage>
        <taxon>Eukaryota</taxon>
        <taxon>Sar</taxon>
        <taxon>Stramenopiles</taxon>
        <taxon>Oomycota</taxon>
        <taxon>Peronosporomycetes</taxon>
        <taxon>Peronosporales</taxon>
        <taxon>Peronosporaceae</taxon>
        <taxon>Phytophthora</taxon>
    </lineage>
</organism>
<dbReference type="GO" id="GO:0003676">
    <property type="term" value="F:nucleic acid binding"/>
    <property type="evidence" value="ECO:0007669"/>
    <property type="project" value="InterPro"/>
</dbReference>
<keyword evidence="3" id="KW-1185">Reference proteome</keyword>
<sequence>MKQATGGECQVIWETCLLRSDNGKLEHGGMTEIAGDFGISRDVGSRIWKRGCSTMGERVAAVVKPRWSQCGRKKKDRAELCKLIREIPIRDRCNYRTIQARTILTPYLIKQLQEEGFMRHALTRTEPLLTEKHRHERLKWCVSHVRQMQDGGCSFVTMDDTVHVDEKWFFLKKVGQKVYILTGLDGEPCEEAPVQYLRSKRHIVKVMFLCAVARPRGDWDGKVGIWPVVEEYVTQRKSVNRDAGVIELRPVTMTREIYRRMLIEDVILAIKSKWEWIKDAEHGVPLKVPIRLQQDNAKPHVLPHDPEVMALGCSDGWKILVTAQPAQSPDLNALDCGFFHAIQSLQSFTTPRSTVDLIKEVEEAFQNTTYTTLNKTFLSIQLIMANIMKHDGGNSFPLSHFHKDKLLRAGKLPVAIPCDAALYLSALSKVVPQVAPLPTPSEFDVFLW</sequence>
<dbReference type="Proteomes" id="UP000434957">
    <property type="component" value="Unassembled WGS sequence"/>
</dbReference>
<dbReference type="InterPro" id="IPR036397">
    <property type="entry name" value="RNaseH_sf"/>
</dbReference>
<comment type="caution">
    <text evidence="2">The sequence shown here is derived from an EMBL/GenBank/DDBJ whole genome shotgun (WGS) entry which is preliminary data.</text>
</comment>